<evidence type="ECO:0000259" key="2">
    <source>
        <dbReference type="Pfam" id="PF13505"/>
    </source>
</evidence>
<dbReference type="SUPFAM" id="SSF56925">
    <property type="entry name" value="OMPA-like"/>
    <property type="match status" value="1"/>
</dbReference>
<dbReference type="InterPro" id="IPR027385">
    <property type="entry name" value="Beta-barrel_OMP"/>
</dbReference>
<accession>A0A382CP95</accession>
<dbReference type="AlphaFoldDB" id="A0A382CP95"/>
<gene>
    <name evidence="3" type="ORF">METZ01_LOCUS180892</name>
</gene>
<dbReference type="EMBL" id="UINC01035514">
    <property type="protein sequence ID" value="SVB28038.1"/>
    <property type="molecule type" value="Genomic_DNA"/>
</dbReference>
<sequence>MKKLLGILVLGLLLSGNAEADKSINDWSGLYLGVYQSEDNLSASGTSTEYPDQPYSISTDENIYNTGYFVGYNYSINNLIVGIEAGEQDNVGKDKAITGHDGYIEYDDMQEYKLKIGYSLDKYLVYTFFGTGDLNVYWSAYAQEVKDKNNFEIKGIGLSAKITNNIFVGLSYSETNLDLYYHDTLYNEPVQLDSLRLRFGYLF</sequence>
<evidence type="ECO:0000313" key="3">
    <source>
        <dbReference type="EMBL" id="SVB28038.1"/>
    </source>
</evidence>
<keyword evidence="1" id="KW-0732">Signal</keyword>
<feature type="domain" description="Outer membrane protein beta-barrel" evidence="2">
    <location>
        <begin position="15"/>
        <end position="202"/>
    </location>
</feature>
<name>A0A382CP95_9ZZZZ</name>
<reference evidence="3" key="1">
    <citation type="submission" date="2018-05" db="EMBL/GenBank/DDBJ databases">
        <authorList>
            <person name="Lanie J.A."/>
            <person name="Ng W.-L."/>
            <person name="Kazmierczak K.M."/>
            <person name="Andrzejewski T.M."/>
            <person name="Davidsen T.M."/>
            <person name="Wayne K.J."/>
            <person name="Tettelin H."/>
            <person name="Glass J.I."/>
            <person name="Rusch D."/>
            <person name="Podicherti R."/>
            <person name="Tsui H.-C.T."/>
            <person name="Winkler M.E."/>
        </authorList>
    </citation>
    <scope>NUCLEOTIDE SEQUENCE</scope>
</reference>
<dbReference type="Pfam" id="PF13505">
    <property type="entry name" value="OMP_b-brl"/>
    <property type="match status" value="1"/>
</dbReference>
<dbReference type="InterPro" id="IPR011250">
    <property type="entry name" value="OMP/PagP_B-barrel"/>
</dbReference>
<protein>
    <recommendedName>
        <fullName evidence="2">Outer membrane protein beta-barrel domain-containing protein</fullName>
    </recommendedName>
</protein>
<organism evidence="3">
    <name type="scientific">marine metagenome</name>
    <dbReference type="NCBI Taxonomy" id="408172"/>
    <lineage>
        <taxon>unclassified sequences</taxon>
        <taxon>metagenomes</taxon>
        <taxon>ecological metagenomes</taxon>
    </lineage>
</organism>
<proteinExistence type="predicted"/>
<evidence type="ECO:0000256" key="1">
    <source>
        <dbReference type="ARBA" id="ARBA00022729"/>
    </source>
</evidence>